<reference evidence="19 20" key="1">
    <citation type="submission" date="2016-03" db="EMBL/GenBank/DDBJ databases">
        <title>Draft Genome Assembly of Pseudomonas putida strain CBF10-2.</title>
        <authorList>
            <person name="Iyer R.S."/>
            <person name="Damania A."/>
        </authorList>
    </citation>
    <scope>NUCLEOTIDE SEQUENCE [LARGE SCALE GENOMIC DNA]</scope>
    <source>
        <strain evidence="19 20">CBF10-2</strain>
    </source>
</reference>
<feature type="transmembrane region" description="Helical" evidence="17">
    <location>
        <begin position="407"/>
        <end position="426"/>
    </location>
</feature>
<keyword evidence="5" id="KW-1003">Cell membrane</keyword>
<keyword evidence="13" id="KW-0739">Sodium transport</keyword>
<accession>A0A177SMI5</accession>
<evidence type="ECO:0000313" key="20">
    <source>
        <dbReference type="Proteomes" id="UP000077752"/>
    </source>
</evidence>
<evidence type="ECO:0000256" key="4">
    <source>
        <dbReference type="ARBA" id="ARBA00022448"/>
    </source>
</evidence>
<keyword evidence="6" id="KW-0997">Cell inner membrane</keyword>
<evidence type="ECO:0000313" key="19">
    <source>
        <dbReference type="EMBL" id="OAI91889.1"/>
    </source>
</evidence>
<evidence type="ECO:0000256" key="11">
    <source>
        <dbReference type="ARBA" id="ARBA00023065"/>
    </source>
</evidence>
<dbReference type="PANTHER" id="PTHR48086:SF6">
    <property type="entry name" value="CATION_ACETATE SYMPORTER ACTP"/>
    <property type="match status" value="1"/>
</dbReference>
<dbReference type="InterPro" id="IPR038377">
    <property type="entry name" value="Na/Glc_symporter_sf"/>
</dbReference>
<dbReference type="PROSITE" id="PS00456">
    <property type="entry name" value="NA_SOLUT_SYMP_1"/>
    <property type="match status" value="1"/>
</dbReference>
<feature type="transmembrane region" description="Helical" evidence="17">
    <location>
        <begin position="103"/>
        <end position="124"/>
    </location>
</feature>
<name>A0A177SMI5_PSEPU</name>
<dbReference type="Pfam" id="PF00474">
    <property type="entry name" value="SSF"/>
    <property type="match status" value="1"/>
</dbReference>
<dbReference type="GO" id="GO:0015293">
    <property type="term" value="F:symporter activity"/>
    <property type="evidence" value="ECO:0007669"/>
    <property type="project" value="UniProtKB-KW"/>
</dbReference>
<feature type="transmembrane region" description="Helical" evidence="17">
    <location>
        <begin position="183"/>
        <end position="205"/>
    </location>
</feature>
<keyword evidence="18" id="KW-0732">Signal</keyword>
<keyword evidence="4" id="KW-0813">Transport</keyword>
<evidence type="ECO:0000256" key="5">
    <source>
        <dbReference type="ARBA" id="ARBA00022475"/>
    </source>
</evidence>
<keyword evidence="9 17" id="KW-1133">Transmembrane helix</keyword>
<evidence type="ECO:0000256" key="3">
    <source>
        <dbReference type="ARBA" id="ARBA00018047"/>
    </source>
</evidence>
<evidence type="ECO:0000256" key="9">
    <source>
        <dbReference type="ARBA" id="ARBA00022989"/>
    </source>
</evidence>
<dbReference type="CDD" id="cd11480">
    <property type="entry name" value="SLC5sbd_u4"/>
    <property type="match status" value="1"/>
</dbReference>
<dbReference type="InterPro" id="IPR018212">
    <property type="entry name" value="Na/solute_symporter_CS"/>
</dbReference>
<evidence type="ECO:0000256" key="6">
    <source>
        <dbReference type="ARBA" id="ARBA00022519"/>
    </source>
</evidence>
<evidence type="ECO:0000256" key="14">
    <source>
        <dbReference type="ARBA" id="ARBA00031561"/>
    </source>
</evidence>
<evidence type="ECO:0000256" key="15">
    <source>
        <dbReference type="ARBA" id="ARBA00032392"/>
    </source>
</evidence>
<sequence length="552" mass="58394">MSRYLLCLGALLLAPTLALAAPMVAEKQPVNLHAIGMFFVFVLGTLAITWWAARQTRSTSDFYTAGGGISGFQNGLAIAGDYMSAATLLGLSSLVFAKGYDGFIYTVAFFVGWPIITFLMAERLRNLGRFTFADIVSYRLDQTRIRTFAAFGSLTVVCCYLVVQMVGAGQLIKLLFGLDYRTAVMVVGVLMLVYVIFGGMIATTWVQIIKAVLLLVGGTTLALLAMAEFGFSFETLAARAVQAHATGWNIMGPGSMLADPINAASLSLGLVFGIAGLPHILMRFFTVPNAKEARKSVFYATGFIGFFFLVVMVLGYAAIVIVGTDPQFFVGGDVKAALIGGGNMVAMHLAKAVGGNLFLGFLSAVAFATILAVVSGLALAGASAISHDLYATVLKKGRATEQQEMRVTRFATVGLGLVAICLGLLFENQNIAFLVGLTFGIAASTNFPVLLMAMYWKGLTTRGALAGGFTGLVSALVLVILSPAVWVAVLGNAQAIYPYDHPALFSMPLAFLVTVVVSLLDNSARAAREREAFDDQFVRAQTGLGAAAASSH</sequence>
<dbReference type="PROSITE" id="PS50283">
    <property type="entry name" value="NA_SOLUT_SYMP_3"/>
    <property type="match status" value="1"/>
</dbReference>
<dbReference type="InterPro" id="IPR050277">
    <property type="entry name" value="Sodium:Solute_Symporter"/>
</dbReference>
<dbReference type="GO" id="GO:0006814">
    <property type="term" value="P:sodium ion transport"/>
    <property type="evidence" value="ECO:0007669"/>
    <property type="project" value="UniProtKB-KW"/>
</dbReference>
<dbReference type="Proteomes" id="UP000077752">
    <property type="component" value="Unassembled WGS sequence"/>
</dbReference>
<dbReference type="GO" id="GO:0006847">
    <property type="term" value="P:plasma membrane acetate transport"/>
    <property type="evidence" value="ECO:0007669"/>
    <property type="project" value="TreeGrafter"/>
</dbReference>
<keyword evidence="7 17" id="KW-0812">Transmembrane</keyword>
<feature type="transmembrane region" description="Helical" evidence="17">
    <location>
        <begin position="432"/>
        <end position="456"/>
    </location>
</feature>
<dbReference type="AlphaFoldDB" id="A0A177SMI5"/>
<feature type="chain" id="PRO_5008073722" description="Cation/acetate symporter ActP" evidence="18">
    <location>
        <begin position="21"/>
        <end position="552"/>
    </location>
</feature>
<dbReference type="NCBIfam" id="NF009135">
    <property type="entry name" value="PRK12488.1"/>
    <property type="match status" value="1"/>
</dbReference>
<dbReference type="Gene3D" id="1.20.1730.10">
    <property type="entry name" value="Sodium/glucose cotransporter"/>
    <property type="match status" value="1"/>
</dbReference>
<comment type="subcellular location">
    <subcellularLocation>
        <location evidence="1">Cell inner membrane</location>
        <topology evidence="1">Multi-pass membrane protein</topology>
    </subcellularLocation>
</comment>
<dbReference type="PANTHER" id="PTHR48086">
    <property type="entry name" value="SODIUM/PROLINE SYMPORTER-RELATED"/>
    <property type="match status" value="1"/>
</dbReference>
<evidence type="ECO:0000256" key="10">
    <source>
        <dbReference type="ARBA" id="ARBA00023053"/>
    </source>
</evidence>
<feature type="transmembrane region" description="Helical" evidence="17">
    <location>
        <begin position="297"/>
        <end position="322"/>
    </location>
</feature>
<feature type="signal peptide" evidence="18">
    <location>
        <begin position="1"/>
        <end position="20"/>
    </location>
</feature>
<feature type="transmembrane region" description="Helical" evidence="17">
    <location>
        <begin position="30"/>
        <end position="53"/>
    </location>
</feature>
<dbReference type="GO" id="GO:0015123">
    <property type="term" value="F:acetate transmembrane transporter activity"/>
    <property type="evidence" value="ECO:0007669"/>
    <property type="project" value="TreeGrafter"/>
</dbReference>
<evidence type="ECO:0000256" key="17">
    <source>
        <dbReference type="SAM" id="Phobius"/>
    </source>
</evidence>
<feature type="transmembrane region" description="Helical" evidence="17">
    <location>
        <begin position="261"/>
        <end position="285"/>
    </location>
</feature>
<feature type="transmembrane region" description="Helical" evidence="17">
    <location>
        <begin position="501"/>
        <end position="520"/>
    </location>
</feature>
<keyword evidence="8" id="KW-0769">Symport</keyword>
<comment type="caution">
    <text evidence="19">The sequence shown here is derived from an EMBL/GenBank/DDBJ whole genome shotgun (WGS) entry which is preliminary data.</text>
</comment>
<dbReference type="RefSeq" id="WP_064303163.1">
    <property type="nucleotide sequence ID" value="NZ_LUCV01000021.1"/>
</dbReference>
<organism evidence="19 20">
    <name type="scientific">Pseudomonas putida</name>
    <name type="common">Arthrobacter siderocapsulatus</name>
    <dbReference type="NCBI Taxonomy" id="303"/>
    <lineage>
        <taxon>Bacteria</taxon>
        <taxon>Pseudomonadati</taxon>
        <taxon>Pseudomonadota</taxon>
        <taxon>Gammaproteobacteria</taxon>
        <taxon>Pseudomonadales</taxon>
        <taxon>Pseudomonadaceae</taxon>
        <taxon>Pseudomonas</taxon>
    </lineage>
</organism>
<dbReference type="FunFam" id="1.20.1730.10:FF:000001">
    <property type="entry name" value="Cation/acetate symporter ActP"/>
    <property type="match status" value="1"/>
</dbReference>
<feature type="transmembrane region" description="Helical" evidence="17">
    <location>
        <begin position="145"/>
        <end position="163"/>
    </location>
</feature>
<comment type="similarity">
    <text evidence="2 16">Belongs to the sodium:solute symporter (SSF) (TC 2.A.21) family.</text>
</comment>
<evidence type="ECO:0000256" key="8">
    <source>
        <dbReference type="ARBA" id="ARBA00022847"/>
    </source>
</evidence>
<feature type="transmembrane region" description="Helical" evidence="17">
    <location>
        <begin position="357"/>
        <end position="386"/>
    </location>
</feature>
<feature type="transmembrane region" description="Helical" evidence="17">
    <location>
        <begin position="212"/>
        <end position="231"/>
    </location>
</feature>
<dbReference type="InterPro" id="IPR001734">
    <property type="entry name" value="Na/solute_symporter"/>
</dbReference>
<feature type="transmembrane region" description="Helical" evidence="17">
    <location>
        <begin position="74"/>
        <end position="97"/>
    </location>
</feature>
<evidence type="ECO:0000256" key="18">
    <source>
        <dbReference type="SAM" id="SignalP"/>
    </source>
</evidence>
<dbReference type="NCBIfam" id="NF006903">
    <property type="entry name" value="PRK09395.1"/>
    <property type="match status" value="1"/>
</dbReference>
<dbReference type="GO" id="GO:0005886">
    <property type="term" value="C:plasma membrane"/>
    <property type="evidence" value="ECO:0007669"/>
    <property type="project" value="UniProtKB-SubCell"/>
</dbReference>
<evidence type="ECO:0000256" key="12">
    <source>
        <dbReference type="ARBA" id="ARBA00023136"/>
    </source>
</evidence>
<evidence type="ECO:0000256" key="2">
    <source>
        <dbReference type="ARBA" id="ARBA00006434"/>
    </source>
</evidence>
<keyword evidence="11" id="KW-0406">Ion transport</keyword>
<keyword evidence="12 17" id="KW-0472">Membrane</keyword>
<evidence type="ECO:0000256" key="16">
    <source>
        <dbReference type="RuleBase" id="RU362091"/>
    </source>
</evidence>
<proteinExistence type="inferred from homology"/>
<keyword evidence="10" id="KW-0915">Sodium</keyword>
<evidence type="ECO:0000256" key="7">
    <source>
        <dbReference type="ARBA" id="ARBA00022692"/>
    </source>
</evidence>
<protein>
    <recommendedName>
        <fullName evidence="3">Cation/acetate symporter ActP</fullName>
    </recommendedName>
    <alternativeName>
        <fullName evidence="15">Acetate permease</fullName>
    </alternativeName>
    <alternativeName>
        <fullName evidence="14">Acetate transporter ActP</fullName>
    </alternativeName>
</protein>
<feature type="transmembrane region" description="Helical" evidence="17">
    <location>
        <begin position="463"/>
        <end position="489"/>
    </location>
</feature>
<gene>
    <name evidence="19" type="ORF">AYO28_19555</name>
</gene>
<evidence type="ECO:0000256" key="1">
    <source>
        <dbReference type="ARBA" id="ARBA00004429"/>
    </source>
</evidence>
<evidence type="ECO:0000256" key="13">
    <source>
        <dbReference type="ARBA" id="ARBA00023201"/>
    </source>
</evidence>
<dbReference type="NCBIfam" id="TIGR00813">
    <property type="entry name" value="sss"/>
    <property type="match status" value="1"/>
</dbReference>
<dbReference type="EMBL" id="LUCV01000021">
    <property type="protein sequence ID" value="OAI91889.1"/>
    <property type="molecule type" value="Genomic_DNA"/>
</dbReference>